<proteinExistence type="predicted"/>
<evidence type="ECO:0000313" key="3">
    <source>
        <dbReference type="Proteomes" id="UP000482155"/>
    </source>
</evidence>
<dbReference type="RefSeq" id="WP_163967847.1">
    <property type="nucleotide sequence ID" value="NZ_JAAIVB010000078.1"/>
</dbReference>
<dbReference type="Proteomes" id="UP000482155">
    <property type="component" value="Unassembled WGS sequence"/>
</dbReference>
<name>A0A6B3SZC1_9BURK</name>
<evidence type="ECO:0000313" key="2">
    <source>
        <dbReference type="EMBL" id="NEX63909.1"/>
    </source>
</evidence>
<keyword evidence="1" id="KW-0472">Membrane</keyword>
<comment type="caution">
    <text evidence="2">The sequence shown here is derived from an EMBL/GenBank/DDBJ whole genome shotgun (WGS) entry which is preliminary data.</text>
</comment>
<dbReference type="EMBL" id="JAAIVB010000078">
    <property type="protein sequence ID" value="NEX63909.1"/>
    <property type="molecule type" value="Genomic_DNA"/>
</dbReference>
<feature type="transmembrane region" description="Helical" evidence="1">
    <location>
        <begin position="6"/>
        <end position="22"/>
    </location>
</feature>
<keyword evidence="3" id="KW-1185">Reference proteome</keyword>
<organism evidence="2 3">
    <name type="scientific">Noviherbaspirillum galbum</name>
    <dbReference type="NCBI Taxonomy" id="2709383"/>
    <lineage>
        <taxon>Bacteria</taxon>
        <taxon>Pseudomonadati</taxon>
        <taxon>Pseudomonadota</taxon>
        <taxon>Betaproteobacteria</taxon>
        <taxon>Burkholderiales</taxon>
        <taxon>Oxalobacteraceae</taxon>
        <taxon>Noviherbaspirillum</taxon>
    </lineage>
</organism>
<keyword evidence="1" id="KW-1133">Transmembrane helix</keyword>
<evidence type="ECO:0000256" key="1">
    <source>
        <dbReference type="SAM" id="Phobius"/>
    </source>
</evidence>
<reference evidence="2 3" key="1">
    <citation type="submission" date="2020-02" db="EMBL/GenBank/DDBJ databases">
        <authorList>
            <person name="Kim M.K."/>
        </authorList>
    </citation>
    <scope>NUCLEOTIDE SEQUENCE [LARGE SCALE GENOMIC DNA]</scope>
    <source>
        <strain evidence="2 3">17J57-3</strain>
    </source>
</reference>
<gene>
    <name evidence="2" type="ORF">G3574_22745</name>
</gene>
<protein>
    <submittedName>
        <fullName evidence="2">Uncharacterized protein</fullName>
    </submittedName>
</protein>
<keyword evidence="1" id="KW-0812">Transmembrane</keyword>
<sequence>MLGRAVIIGLVGTAAAVTWVASGRRQLRSRRASDRGMERRNPMHFFLAGRNPMRRAIDRSGQRPLFERRESVYESM</sequence>
<accession>A0A6B3SZC1</accession>
<dbReference type="AlphaFoldDB" id="A0A6B3SZC1"/>